<organism evidence="1 2">
    <name type="scientific">Bacillus phage phiNIT1</name>
    <dbReference type="NCBI Taxonomy" id="207656"/>
    <lineage>
        <taxon>Viruses</taxon>
        <taxon>Duplodnaviria</taxon>
        <taxon>Heunggongvirae</taxon>
        <taxon>Uroviricota</taxon>
        <taxon>Caudoviricetes</taxon>
        <taxon>Herelleviridae</taxon>
        <taxon>Bastillevirinae</taxon>
        <taxon>Nitunavirus</taxon>
        <taxon>Nitunavirus NIT1</taxon>
    </lineage>
</organism>
<proteinExistence type="predicted"/>
<dbReference type="OrthoDB" id="35209at10239"/>
<dbReference type="Proteomes" id="UP000014701">
    <property type="component" value="Segment"/>
</dbReference>
<reference evidence="1 2" key="1">
    <citation type="submission" date="2013-02" db="EMBL/GenBank/DDBJ databases">
        <title>phiNIT1 genome sequensing.</title>
        <authorList>
            <person name="Ozaki T."/>
            <person name="Kaneko J."/>
        </authorList>
    </citation>
    <scope>NUCLEOTIDE SEQUENCE [LARGE SCALE GENOMIC DNA]</scope>
    <source>
        <strain evidence="1">PhiNIT1</strain>
    </source>
</reference>
<dbReference type="EMBL" id="AP013029">
    <property type="protein sequence ID" value="BAN59536.1"/>
    <property type="molecule type" value="Genomic_DNA"/>
</dbReference>
<evidence type="ECO:0000313" key="2">
    <source>
        <dbReference type="Proteomes" id="UP000014701"/>
    </source>
</evidence>
<protein>
    <submittedName>
        <fullName evidence="1">Uncharacterized protein</fullName>
    </submittedName>
</protein>
<dbReference type="GeneID" id="16511584"/>
<keyword evidence="2" id="KW-1185">Reference proteome</keyword>
<dbReference type="RefSeq" id="YP_008318304.1">
    <property type="nucleotide sequence ID" value="NC_021856.1"/>
</dbReference>
<dbReference type="KEGG" id="vg:16511584"/>
<evidence type="ECO:0000313" key="1">
    <source>
        <dbReference type="EMBL" id="BAN59536.1"/>
    </source>
</evidence>
<gene>
    <name evidence="1" type="primary">orf66a</name>
</gene>
<sequence>MGWRKEAREHFQNSYGGYCNYVREAGLTPMAYTRFVDVFEHVLDKDLTKKERKAAMIQATRLESHR</sequence>
<accession>S6ATJ0</accession>
<name>S6ATJ0_9CAUD</name>